<reference evidence="1 2" key="1">
    <citation type="journal article" date="2023" name="Mol. Biol. Evol.">
        <title>Genomics of Secondarily Temperate Adaptation in the Only Non-Antarctic Icefish.</title>
        <authorList>
            <person name="Rivera-Colon A.G."/>
            <person name="Rayamajhi N."/>
            <person name="Minhas B.F."/>
            <person name="Madrigal G."/>
            <person name="Bilyk K.T."/>
            <person name="Yoon V."/>
            <person name="Hune M."/>
            <person name="Gregory S."/>
            <person name="Cheng C.H.C."/>
            <person name="Catchen J.M."/>
        </authorList>
    </citation>
    <scope>NUCLEOTIDE SEQUENCE [LARGE SCALE GENOMIC DNA]</scope>
    <source>
        <strain evidence="1">JC2023a</strain>
    </source>
</reference>
<organism evidence="1 2">
    <name type="scientific">Champsocephalus esox</name>
    <name type="common">pike icefish</name>
    <dbReference type="NCBI Taxonomy" id="159716"/>
    <lineage>
        <taxon>Eukaryota</taxon>
        <taxon>Metazoa</taxon>
        <taxon>Chordata</taxon>
        <taxon>Craniata</taxon>
        <taxon>Vertebrata</taxon>
        <taxon>Euteleostomi</taxon>
        <taxon>Actinopterygii</taxon>
        <taxon>Neopterygii</taxon>
        <taxon>Teleostei</taxon>
        <taxon>Neoteleostei</taxon>
        <taxon>Acanthomorphata</taxon>
        <taxon>Eupercaria</taxon>
        <taxon>Perciformes</taxon>
        <taxon>Notothenioidei</taxon>
        <taxon>Channichthyidae</taxon>
        <taxon>Champsocephalus</taxon>
    </lineage>
</organism>
<evidence type="ECO:0000313" key="1">
    <source>
        <dbReference type="EMBL" id="KAK5890215.1"/>
    </source>
</evidence>
<name>A0AAN8BRT2_9TELE</name>
<dbReference type="Proteomes" id="UP001335648">
    <property type="component" value="Unassembled WGS sequence"/>
</dbReference>
<accession>A0AAN8BRT2</accession>
<comment type="caution">
    <text evidence="1">The sequence shown here is derived from an EMBL/GenBank/DDBJ whole genome shotgun (WGS) entry which is preliminary data.</text>
</comment>
<dbReference type="EMBL" id="JAULUE010002056">
    <property type="protein sequence ID" value="KAK5890215.1"/>
    <property type="molecule type" value="Genomic_DNA"/>
</dbReference>
<gene>
    <name evidence="1" type="ORF">CesoFtcFv8_013761</name>
</gene>
<evidence type="ECO:0000313" key="2">
    <source>
        <dbReference type="Proteomes" id="UP001335648"/>
    </source>
</evidence>
<dbReference type="AlphaFoldDB" id="A0AAN8BRT2"/>
<sequence length="163" mass="17821">MYSQCITHSSSRKLTPLHHSARGESLNSGFPLCHRDTSCEGSWSEHVRGAMKIPAKMGEQRSGVNLSPPVPHSRHFDVMAALCFMMWRSCQISGPVTALSACLLGLTEPVMEPRLNKRVITFPALGRTALSYTRGREEKASILHAARGGGGEHVTLQPPSKKM</sequence>
<protein>
    <submittedName>
        <fullName evidence="1">Uncharacterized protein</fullName>
    </submittedName>
</protein>
<keyword evidence="2" id="KW-1185">Reference proteome</keyword>
<proteinExistence type="predicted"/>